<keyword evidence="4" id="KW-0614">Plasmid</keyword>
<dbReference type="InterPro" id="IPR029058">
    <property type="entry name" value="AB_hydrolase_fold"/>
</dbReference>
<dbReference type="GO" id="GO:0003847">
    <property type="term" value="F:1-alkyl-2-acetylglycerophosphocholine esterase activity"/>
    <property type="evidence" value="ECO:0007669"/>
    <property type="project" value="TreeGrafter"/>
</dbReference>
<evidence type="ECO:0000256" key="3">
    <source>
        <dbReference type="ARBA" id="ARBA00023098"/>
    </source>
</evidence>
<sequence>MHLSVWSPVGKKGGRLVVFSHAEFLTPSSYTELLKHWASHGFVVVAPMHNDEEIVQTVSQAAINSDFKWPRYLGAPLGADDSFRIPLDAWKERSATLKRVLDVIPIMQQVSGLDISTERPIIVGHSLGAFAAQLILGATARLGPADNEILSMKDDRYYAGILLTPQGHGALGFDMVSWRDLSSPCLTVSGPGDDSLFNRGLTADDRTDAYALSAPNFKHLAWMRKTTMSSCTGEHAWSGVGYQHQFEEICAATTGFLKAYGDYDEKYLNLIAGADFENDTDGRLAMLYR</sequence>
<dbReference type="Proteomes" id="UP000189055">
    <property type="component" value="Plasmid pAC1084_1"/>
</dbReference>
<name>A0A1U9LJD9_9PROT</name>
<accession>A0A1U9LJD9</accession>
<dbReference type="Gene3D" id="3.40.50.1820">
    <property type="entry name" value="alpha/beta hydrolase"/>
    <property type="match status" value="1"/>
</dbReference>
<evidence type="ECO:0000313" key="5">
    <source>
        <dbReference type="Proteomes" id="UP000189055"/>
    </source>
</evidence>
<geneLocation type="plasmid" evidence="5">
    <name>pac1084_1</name>
</geneLocation>
<gene>
    <name evidence="4" type="ORF">A0U91_15460</name>
</gene>
<dbReference type="AlphaFoldDB" id="A0A1U9LJD9"/>
<dbReference type="InterPro" id="IPR017395">
    <property type="entry name" value="Chlorophyllase-like"/>
</dbReference>
<evidence type="ECO:0000256" key="2">
    <source>
        <dbReference type="ARBA" id="ARBA00022963"/>
    </source>
</evidence>
<proteinExistence type="predicted"/>
<dbReference type="GO" id="GO:0016042">
    <property type="term" value="P:lipid catabolic process"/>
    <property type="evidence" value="ECO:0007669"/>
    <property type="project" value="UniProtKB-KW"/>
</dbReference>
<dbReference type="SUPFAM" id="SSF53474">
    <property type="entry name" value="alpha/beta-Hydrolases"/>
    <property type="match status" value="1"/>
</dbReference>
<reference evidence="4 5" key="1">
    <citation type="submission" date="2016-03" db="EMBL/GenBank/DDBJ databases">
        <title>Acetic acid bacteria sequencing.</title>
        <authorList>
            <person name="Brandt J."/>
            <person name="Jakob F."/>
            <person name="Vogel R.F."/>
        </authorList>
    </citation>
    <scope>NUCLEOTIDE SEQUENCE [LARGE SCALE GENOMIC DNA]</scope>
    <source>
        <strain evidence="4 5">TMW2.1084</strain>
        <plasmid evidence="5">pac1084_1</plasmid>
    </source>
</reference>
<keyword evidence="3" id="KW-0443">Lipid metabolism</keyword>
<evidence type="ECO:0000313" key="4">
    <source>
        <dbReference type="EMBL" id="AQT06410.1"/>
    </source>
</evidence>
<evidence type="ECO:0000256" key="1">
    <source>
        <dbReference type="ARBA" id="ARBA00022801"/>
    </source>
</evidence>
<evidence type="ECO:0008006" key="6">
    <source>
        <dbReference type="Google" id="ProtNLM"/>
    </source>
</evidence>
<dbReference type="PANTHER" id="PTHR10272">
    <property type="entry name" value="PLATELET-ACTIVATING FACTOR ACETYLHYDROLASE"/>
    <property type="match status" value="1"/>
</dbReference>
<dbReference type="KEGG" id="aper:A0U91_15460"/>
<keyword evidence="2" id="KW-0442">Lipid degradation</keyword>
<protein>
    <recommendedName>
        <fullName evidence="6">AB hydrolase-1 domain-containing protein</fullName>
    </recommendedName>
</protein>
<dbReference type="Pfam" id="PF07224">
    <property type="entry name" value="Chlorophyllase"/>
    <property type="match status" value="1"/>
</dbReference>
<organism evidence="4 5">
    <name type="scientific">Acetobacter persici</name>
    <dbReference type="NCBI Taxonomy" id="1076596"/>
    <lineage>
        <taxon>Bacteria</taxon>
        <taxon>Pseudomonadati</taxon>
        <taxon>Pseudomonadota</taxon>
        <taxon>Alphaproteobacteria</taxon>
        <taxon>Acetobacterales</taxon>
        <taxon>Acetobacteraceae</taxon>
        <taxon>Acetobacter</taxon>
    </lineage>
</organism>
<keyword evidence="1" id="KW-0378">Hydrolase</keyword>
<dbReference type="PANTHER" id="PTHR10272:SF0">
    <property type="entry name" value="PLATELET-ACTIVATING FACTOR ACETYLHYDROLASE"/>
    <property type="match status" value="1"/>
</dbReference>
<dbReference type="EMBL" id="CP014688">
    <property type="protein sequence ID" value="AQT06410.1"/>
    <property type="molecule type" value="Genomic_DNA"/>
</dbReference>